<gene>
    <name evidence="2" type="ORF">P5673_028651</name>
</gene>
<reference evidence="2" key="1">
    <citation type="journal article" date="2023" name="G3 (Bethesda)">
        <title>Whole genome assembly and annotation of the endangered Caribbean coral Acropora cervicornis.</title>
        <authorList>
            <person name="Selwyn J.D."/>
            <person name="Vollmer S.V."/>
        </authorList>
    </citation>
    <scope>NUCLEOTIDE SEQUENCE</scope>
    <source>
        <strain evidence="2">K2</strain>
    </source>
</reference>
<comment type="caution">
    <text evidence="2">The sequence shown here is derived from an EMBL/GenBank/DDBJ whole genome shotgun (WGS) entry which is preliminary data.</text>
</comment>
<organism evidence="2 3">
    <name type="scientific">Acropora cervicornis</name>
    <name type="common">Staghorn coral</name>
    <dbReference type="NCBI Taxonomy" id="6130"/>
    <lineage>
        <taxon>Eukaryota</taxon>
        <taxon>Metazoa</taxon>
        <taxon>Cnidaria</taxon>
        <taxon>Anthozoa</taxon>
        <taxon>Hexacorallia</taxon>
        <taxon>Scleractinia</taxon>
        <taxon>Astrocoeniina</taxon>
        <taxon>Acroporidae</taxon>
        <taxon>Acropora</taxon>
    </lineage>
</organism>
<proteinExistence type="predicted"/>
<keyword evidence="1" id="KW-0732">Signal</keyword>
<dbReference type="EMBL" id="JARQWQ010000108">
    <property type="protein sequence ID" value="KAK2550601.1"/>
    <property type="molecule type" value="Genomic_DNA"/>
</dbReference>
<evidence type="ECO:0000313" key="2">
    <source>
        <dbReference type="EMBL" id="KAK2550601.1"/>
    </source>
</evidence>
<evidence type="ECO:0000313" key="3">
    <source>
        <dbReference type="Proteomes" id="UP001249851"/>
    </source>
</evidence>
<evidence type="ECO:0000256" key="1">
    <source>
        <dbReference type="SAM" id="SignalP"/>
    </source>
</evidence>
<protein>
    <recommendedName>
        <fullName evidence="4">Secreted protein</fullName>
    </recommendedName>
</protein>
<reference evidence="2" key="2">
    <citation type="journal article" date="2023" name="Science">
        <title>Genomic signatures of disease resistance in endangered staghorn corals.</title>
        <authorList>
            <person name="Vollmer S.V."/>
            <person name="Selwyn J.D."/>
            <person name="Despard B.A."/>
            <person name="Roesel C.L."/>
        </authorList>
    </citation>
    <scope>NUCLEOTIDE SEQUENCE</scope>
    <source>
        <strain evidence="2">K2</strain>
    </source>
</reference>
<feature type="non-terminal residue" evidence="2">
    <location>
        <position position="144"/>
    </location>
</feature>
<sequence length="144" mass="16386">MLCTKLLFFLSLVARGVSVVVTSSCSQRAFEIAGKSCVTKFYAELRKNPKQDCRRFFSKSLTPCVRSIVEKCRNATDKANLEIMMSRAQAIISHKSYLCKDGMLNSFKNFKSRDCPEKALQRTRKCAHSFHKEFREVKGSPSLC</sequence>
<dbReference type="Proteomes" id="UP001249851">
    <property type="component" value="Unassembled WGS sequence"/>
</dbReference>
<feature type="signal peptide" evidence="1">
    <location>
        <begin position="1"/>
        <end position="18"/>
    </location>
</feature>
<dbReference type="AlphaFoldDB" id="A0AAD9PWZ7"/>
<name>A0AAD9PWZ7_ACRCE</name>
<feature type="chain" id="PRO_5041981003" description="Secreted protein" evidence="1">
    <location>
        <begin position="19"/>
        <end position="144"/>
    </location>
</feature>
<keyword evidence="3" id="KW-1185">Reference proteome</keyword>
<evidence type="ECO:0008006" key="4">
    <source>
        <dbReference type="Google" id="ProtNLM"/>
    </source>
</evidence>
<accession>A0AAD9PWZ7</accession>